<reference evidence="1" key="1">
    <citation type="submission" date="2014-09" db="EMBL/GenBank/DDBJ databases">
        <authorList>
            <person name="Magalhaes I.L.F."/>
            <person name="Oliveira U."/>
            <person name="Santos F.R."/>
            <person name="Vidigal T.H.D.A."/>
            <person name="Brescovit A.D."/>
            <person name="Santos A.J."/>
        </authorList>
    </citation>
    <scope>NUCLEOTIDE SEQUENCE</scope>
    <source>
        <tissue evidence="1">Shoot tissue taken approximately 20 cm above the soil surface</tissue>
    </source>
</reference>
<proteinExistence type="predicted"/>
<accession>A0A0A9H8X5</accession>
<organism evidence="1">
    <name type="scientific">Arundo donax</name>
    <name type="common">Giant reed</name>
    <name type="synonym">Donax arundinaceus</name>
    <dbReference type="NCBI Taxonomy" id="35708"/>
    <lineage>
        <taxon>Eukaryota</taxon>
        <taxon>Viridiplantae</taxon>
        <taxon>Streptophyta</taxon>
        <taxon>Embryophyta</taxon>
        <taxon>Tracheophyta</taxon>
        <taxon>Spermatophyta</taxon>
        <taxon>Magnoliopsida</taxon>
        <taxon>Liliopsida</taxon>
        <taxon>Poales</taxon>
        <taxon>Poaceae</taxon>
        <taxon>PACMAD clade</taxon>
        <taxon>Arundinoideae</taxon>
        <taxon>Arundineae</taxon>
        <taxon>Arundo</taxon>
    </lineage>
</organism>
<dbReference type="AlphaFoldDB" id="A0A0A9H8X5"/>
<name>A0A0A9H8X5_ARUDO</name>
<protein>
    <submittedName>
        <fullName evidence="1">Uncharacterized protein</fullName>
    </submittedName>
</protein>
<sequence>MQTTMVTLWQPPKMRCFCLFPTFICDPFFVTSYGHRR</sequence>
<reference evidence="1" key="2">
    <citation type="journal article" date="2015" name="Data Brief">
        <title>Shoot transcriptome of the giant reed, Arundo donax.</title>
        <authorList>
            <person name="Barrero R.A."/>
            <person name="Guerrero F.D."/>
            <person name="Moolhuijzen P."/>
            <person name="Goolsby J.A."/>
            <person name="Tidwell J."/>
            <person name="Bellgard S.E."/>
            <person name="Bellgard M.I."/>
        </authorList>
    </citation>
    <scope>NUCLEOTIDE SEQUENCE</scope>
    <source>
        <tissue evidence="1">Shoot tissue taken approximately 20 cm above the soil surface</tissue>
    </source>
</reference>
<dbReference type="EMBL" id="GBRH01166585">
    <property type="protein sequence ID" value="JAE31311.1"/>
    <property type="molecule type" value="Transcribed_RNA"/>
</dbReference>
<evidence type="ECO:0000313" key="1">
    <source>
        <dbReference type="EMBL" id="JAE31311.1"/>
    </source>
</evidence>